<dbReference type="EMBL" id="BAAAZO010000012">
    <property type="protein sequence ID" value="GAA3636249.1"/>
    <property type="molecule type" value="Genomic_DNA"/>
</dbReference>
<dbReference type="PRINTS" id="PR01438">
    <property type="entry name" value="UNVRSLSTRESS"/>
</dbReference>
<proteinExistence type="inferred from homology"/>
<comment type="caution">
    <text evidence="3">The sequence shown here is derived from an EMBL/GenBank/DDBJ whole genome shotgun (WGS) entry which is preliminary data.</text>
</comment>
<dbReference type="PANTHER" id="PTHR46268">
    <property type="entry name" value="STRESS RESPONSE PROTEIN NHAX"/>
    <property type="match status" value="1"/>
</dbReference>
<evidence type="ECO:0000313" key="4">
    <source>
        <dbReference type="Proteomes" id="UP001501074"/>
    </source>
</evidence>
<dbReference type="RefSeq" id="WP_231481939.1">
    <property type="nucleotide sequence ID" value="NZ_BAAAZO010000012.1"/>
</dbReference>
<reference evidence="4" key="1">
    <citation type="journal article" date="2019" name="Int. J. Syst. Evol. Microbiol.">
        <title>The Global Catalogue of Microorganisms (GCM) 10K type strain sequencing project: providing services to taxonomists for standard genome sequencing and annotation.</title>
        <authorList>
            <consortium name="The Broad Institute Genomics Platform"/>
            <consortium name="The Broad Institute Genome Sequencing Center for Infectious Disease"/>
            <person name="Wu L."/>
            <person name="Ma J."/>
        </authorList>
    </citation>
    <scope>NUCLEOTIDE SEQUENCE [LARGE SCALE GENOMIC DNA]</scope>
    <source>
        <strain evidence="4">JCM 16902</strain>
    </source>
</reference>
<dbReference type="SUPFAM" id="SSF52402">
    <property type="entry name" value="Adenine nucleotide alpha hydrolases-like"/>
    <property type="match status" value="1"/>
</dbReference>
<dbReference type="InterPro" id="IPR006016">
    <property type="entry name" value="UspA"/>
</dbReference>
<dbReference type="PANTHER" id="PTHR46268:SF6">
    <property type="entry name" value="UNIVERSAL STRESS PROTEIN UP12"/>
    <property type="match status" value="1"/>
</dbReference>
<evidence type="ECO:0000313" key="3">
    <source>
        <dbReference type="EMBL" id="GAA3636249.1"/>
    </source>
</evidence>
<accession>A0ABP7AMX7</accession>
<dbReference type="InterPro" id="IPR006015">
    <property type="entry name" value="Universal_stress_UspA"/>
</dbReference>
<name>A0ABP7AMX7_9ACTN</name>
<comment type="similarity">
    <text evidence="1">Belongs to the universal stress protein A family.</text>
</comment>
<dbReference type="CDD" id="cd00293">
    <property type="entry name" value="USP-like"/>
    <property type="match status" value="1"/>
</dbReference>
<evidence type="ECO:0000259" key="2">
    <source>
        <dbReference type="Pfam" id="PF00582"/>
    </source>
</evidence>
<sequence>MFERVLVAVDGSPCADYAFGIARAMVNRELGHELTVVHVARSVNGRPLVTADDLDLRERLGQTVAKLLAEGVKTRMETPTAFHGGPAFAIAEVADQVDADVIVVGASGVRKLGGAVLGDAVLGDVPVRLLRNAGRPVLVIPMPKACFDD</sequence>
<dbReference type="Gene3D" id="3.40.50.620">
    <property type="entry name" value="HUPs"/>
    <property type="match status" value="1"/>
</dbReference>
<evidence type="ECO:0000256" key="1">
    <source>
        <dbReference type="ARBA" id="ARBA00008791"/>
    </source>
</evidence>
<feature type="domain" description="UspA" evidence="2">
    <location>
        <begin position="1"/>
        <end position="141"/>
    </location>
</feature>
<organism evidence="3 4">
    <name type="scientific">Kineosporia mesophila</name>
    <dbReference type="NCBI Taxonomy" id="566012"/>
    <lineage>
        <taxon>Bacteria</taxon>
        <taxon>Bacillati</taxon>
        <taxon>Actinomycetota</taxon>
        <taxon>Actinomycetes</taxon>
        <taxon>Kineosporiales</taxon>
        <taxon>Kineosporiaceae</taxon>
        <taxon>Kineosporia</taxon>
    </lineage>
</organism>
<protein>
    <recommendedName>
        <fullName evidence="2">UspA domain-containing protein</fullName>
    </recommendedName>
</protein>
<dbReference type="Pfam" id="PF00582">
    <property type="entry name" value="Usp"/>
    <property type="match status" value="1"/>
</dbReference>
<dbReference type="Proteomes" id="UP001501074">
    <property type="component" value="Unassembled WGS sequence"/>
</dbReference>
<keyword evidence="4" id="KW-1185">Reference proteome</keyword>
<dbReference type="InterPro" id="IPR014729">
    <property type="entry name" value="Rossmann-like_a/b/a_fold"/>
</dbReference>
<gene>
    <name evidence="3" type="ORF">GCM10022223_63370</name>
</gene>